<dbReference type="PANTHER" id="PTHR10039:SF15">
    <property type="entry name" value="NACHT DOMAIN-CONTAINING PROTEIN"/>
    <property type="match status" value="1"/>
</dbReference>
<evidence type="ECO:0000259" key="1">
    <source>
        <dbReference type="Pfam" id="PF22939"/>
    </source>
</evidence>
<feature type="non-terminal residue" evidence="2">
    <location>
        <position position="91"/>
    </location>
</feature>
<name>A0A6A5SAV2_9PLEO</name>
<accession>A0A6A5SAV2</accession>
<evidence type="ECO:0000313" key="2">
    <source>
        <dbReference type="EMBL" id="KAF1937063.1"/>
    </source>
</evidence>
<dbReference type="InterPro" id="IPR054471">
    <property type="entry name" value="GPIID_WHD"/>
</dbReference>
<dbReference type="PANTHER" id="PTHR10039">
    <property type="entry name" value="AMELOGENIN"/>
    <property type="match status" value="1"/>
</dbReference>
<dbReference type="AlphaFoldDB" id="A0A6A5SAV2"/>
<evidence type="ECO:0000313" key="3">
    <source>
        <dbReference type="Proteomes" id="UP000800038"/>
    </source>
</evidence>
<reference evidence="2" key="1">
    <citation type="journal article" date="2020" name="Stud. Mycol.">
        <title>101 Dothideomycetes genomes: a test case for predicting lifestyles and emergence of pathogens.</title>
        <authorList>
            <person name="Haridas S."/>
            <person name="Albert R."/>
            <person name="Binder M."/>
            <person name="Bloem J."/>
            <person name="Labutti K."/>
            <person name="Salamov A."/>
            <person name="Andreopoulos B."/>
            <person name="Baker S."/>
            <person name="Barry K."/>
            <person name="Bills G."/>
            <person name="Bluhm B."/>
            <person name="Cannon C."/>
            <person name="Castanera R."/>
            <person name="Culley D."/>
            <person name="Daum C."/>
            <person name="Ezra D."/>
            <person name="Gonzalez J."/>
            <person name="Henrissat B."/>
            <person name="Kuo A."/>
            <person name="Liang C."/>
            <person name="Lipzen A."/>
            <person name="Lutzoni F."/>
            <person name="Magnuson J."/>
            <person name="Mondo S."/>
            <person name="Nolan M."/>
            <person name="Ohm R."/>
            <person name="Pangilinan J."/>
            <person name="Park H.-J."/>
            <person name="Ramirez L."/>
            <person name="Alfaro M."/>
            <person name="Sun H."/>
            <person name="Tritt A."/>
            <person name="Yoshinaga Y."/>
            <person name="Zwiers L.-H."/>
            <person name="Turgeon B."/>
            <person name="Goodwin S."/>
            <person name="Spatafora J."/>
            <person name="Crous P."/>
            <person name="Grigoriev I."/>
        </authorList>
    </citation>
    <scope>NUCLEOTIDE SEQUENCE</scope>
    <source>
        <strain evidence="2">CBS 161.51</strain>
    </source>
</reference>
<protein>
    <recommendedName>
        <fullName evidence="1">GPI inositol-deacylase winged helix domain-containing protein</fullName>
    </recommendedName>
</protein>
<dbReference type="Proteomes" id="UP000800038">
    <property type="component" value="Unassembled WGS sequence"/>
</dbReference>
<feature type="domain" description="GPI inositol-deacylase winged helix" evidence="1">
    <location>
        <begin position="12"/>
        <end position="90"/>
    </location>
</feature>
<gene>
    <name evidence="2" type="ORF">EJ02DRAFT_357708</name>
</gene>
<proteinExistence type="predicted"/>
<dbReference type="Pfam" id="PF22939">
    <property type="entry name" value="WHD_GPIID"/>
    <property type="match status" value="1"/>
</dbReference>
<organism evidence="2 3">
    <name type="scientific">Clathrospora elynae</name>
    <dbReference type="NCBI Taxonomy" id="706981"/>
    <lineage>
        <taxon>Eukaryota</taxon>
        <taxon>Fungi</taxon>
        <taxon>Dikarya</taxon>
        <taxon>Ascomycota</taxon>
        <taxon>Pezizomycotina</taxon>
        <taxon>Dothideomycetes</taxon>
        <taxon>Pleosporomycetidae</taxon>
        <taxon>Pleosporales</taxon>
        <taxon>Diademaceae</taxon>
        <taxon>Clathrospora</taxon>
    </lineage>
</organism>
<dbReference type="OrthoDB" id="195446at2759"/>
<sequence>MYRATMKRIDDQAERDSELATRALMWVSNAARLLNAQELCSALSLEPDDTEFDTDNLLDIELIVSVCAGLVIVEEESEIIRLVHYTAQEYF</sequence>
<dbReference type="EMBL" id="ML976156">
    <property type="protein sequence ID" value="KAF1937063.1"/>
    <property type="molecule type" value="Genomic_DNA"/>
</dbReference>
<keyword evidence="3" id="KW-1185">Reference proteome</keyword>